<sequence length="36" mass="4020">MITLPEAMEWGKVDQFITEHDTGLPPHIREGGREAG</sequence>
<gene>
    <name evidence="1" type="ORF">AM2010_551</name>
</gene>
<keyword evidence="2" id="KW-1185">Reference proteome</keyword>
<protein>
    <submittedName>
        <fullName evidence="1">Uncharacterized protein</fullName>
    </submittedName>
</protein>
<evidence type="ECO:0000313" key="1">
    <source>
        <dbReference type="EMBL" id="AKM06638.1"/>
    </source>
</evidence>
<reference evidence="1 2" key="1">
    <citation type="submission" date="2015-06" db="EMBL/GenBank/DDBJ databases">
        <authorList>
            <person name="Kim K.M."/>
        </authorList>
    </citation>
    <scope>NUCLEOTIDE SEQUENCE [LARGE SCALE GENOMIC DNA]</scope>
    <source>
        <strain evidence="1 2">KCTC 22370</strain>
    </source>
</reference>
<accession>A0A0G3X8G6</accession>
<dbReference type="PATRIC" id="fig|543877.4.peg.556"/>
<dbReference type="STRING" id="543877.AM2010_551"/>
<dbReference type="Proteomes" id="UP000037643">
    <property type="component" value="Chromosome"/>
</dbReference>
<evidence type="ECO:0000313" key="2">
    <source>
        <dbReference type="Proteomes" id="UP000037643"/>
    </source>
</evidence>
<dbReference type="AlphaFoldDB" id="A0A0G3X8G6"/>
<organism evidence="1 2">
    <name type="scientific">Pelagerythrobacter marensis</name>
    <dbReference type="NCBI Taxonomy" id="543877"/>
    <lineage>
        <taxon>Bacteria</taxon>
        <taxon>Pseudomonadati</taxon>
        <taxon>Pseudomonadota</taxon>
        <taxon>Alphaproteobacteria</taxon>
        <taxon>Sphingomonadales</taxon>
        <taxon>Erythrobacteraceae</taxon>
        <taxon>Pelagerythrobacter</taxon>
    </lineage>
</organism>
<name>A0A0G3X8G6_9SPHN</name>
<dbReference type="EMBL" id="CP011805">
    <property type="protein sequence ID" value="AKM06638.1"/>
    <property type="molecule type" value="Genomic_DNA"/>
</dbReference>
<proteinExistence type="predicted"/>
<dbReference type="KEGG" id="amx:AM2010_551"/>